<organism evidence="2">
    <name type="scientific">viral metagenome</name>
    <dbReference type="NCBI Taxonomy" id="1070528"/>
    <lineage>
        <taxon>unclassified sequences</taxon>
        <taxon>metagenomes</taxon>
        <taxon>organismal metagenomes</taxon>
    </lineage>
</organism>
<gene>
    <name evidence="2" type="ORF">TM448A00583_0018</name>
</gene>
<name>A0A6H1ZHP2_9ZZZZ</name>
<dbReference type="InterPro" id="IPR027032">
    <property type="entry name" value="Twinkle-like"/>
</dbReference>
<dbReference type="PANTHER" id="PTHR12873:SF6">
    <property type="entry name" value="TOPRIM DOMAIN-CONTAINING PROTEIN"/>
    <property type="match status" value="1"/>
</dbReference>
<dbReference type="GO" id="GO:0006260">
    <property type="term" value="P:DNA replication"/>
    <property type="evidence" value="ECO:0007669"/>
    <property type="project" value="InterPro"/>
</dbReference>
<keyword evidence="2" id="KW-0347">Helicase</keyword>
<dbReference type="EMBL" id="MT144027">
    <property type="protein sequence ID" value="QJA46979.1"/>
    <property type="molecule type" value="Genomic_DNA"/>
</dbReference>
<protein>
    <submittedName>
        <fullName evidence="2">Putative helicase</fullName>
    </submittedName>
</protein>
<dbReference type="PANTHER" id="PTHR12873">
    <property type="entry name" value="T7-LIKE MITOCHONDRIAL DNA HELICASE"/>
    <property type="match status" value="1"/>
</dbReference>
<dbReference type="InterPro" id="IPR007694">
    <property type="entry name" value="DNA_helicase_DnaB-like_C"/>
</dbReference>
<dbReference type="GO" id="GO:0043139">
    <property type="term" value="F:5'-3' DNA helicase activity"/>
    <property type="evidence" value="ECO:0007669"/>
    <property type="project" value="InterPro"/>
</dbReference>
<dbReference type="SUPFAM" id="SSF52540">
    <property type="entry name" value="P-loop containing nucleoside triphosphate hydrolases"/>
    <property type="match status" value="1"/>
</dbReference>
<dbReference type="Pfam" id="PF03796">
    <property type="entry name" value="DnaB_C"/>
    <property type="match status" value="1"/>
</dbReference>
<dbReference type="InterPro" id="IPR027417">
    <property type="entry name" value="P-loop_NTPase"/>
</dbReference>
<feature type="domain" description="SF4 helicase" evidence="1">
    <location>
        <begin position="18"/>
        <end position="285"/>
    </location>
</feature>
<proteinExistence type="predicted"/>
<keyword evidence="2" id="KW-0067">ATP-binding</keyword>
<accession>A0A6H1ZHP2</accession>
<reference evidence="2" key="1">
    <citation type="submission" date="2020-03" db="EMBL/GenBank/DDBJ databases">
        <title>The deep terrestrial virosphere.</title>
        <authorList>
            <person name="Holmfeldt K."/>
            <person name="Nilsson E."/>
            <person name="Simone D."/>
            <person name="Lopez-Fernandez M."/>
            <person name="Wu X."/>
            <person name="de Brujin I."/>
            <person name="Lundin D."/>
            <person name="Andersson A."/>
            <person name="Bertilsson S."/>
            <person name="Dopson M."/>
        </authorList>
    </citation>
    <scope>NUCLEOTIDE SEQUENCE</scope>
    <source>
        <strain evidence="2">TM448A00583</strain>
    </source>
</reference>
<dbReference type="AlphaFoldDB" id="A0A6H1ZHP2"/>
<keyword evidence="2" id="KW-0378">Hydrolase</keyword>
<dbReference type="Gene3D" id="3.40.50.300">
    <property type="entry name" value="P-loop containing nucleotide triphosphate hydrolases"/>
    <property type="match status" value="1"/>
</dbReference>
<dbReference type="PROSITE" id="PS51199">
    <property type="entry name" value="SF4_HELICASE"/>
    <property type="match status" value="1"/>
</dbReference>
<dbReference type="GO" id="GO:0005524">
    <property type="term" value="F:ATP binding"/>
    <property type="evidence" value="ECO:0007669"/>
    <property type="project" value="InterPro"/>
</dbReference>
<sequence length="307" mass="35168">MEDKVFSYKESFDFSIERVIGRCSIPVSTLGIGEAIGDLNDDDFVVITARGGVGKTWMLLQLARDLAVFNKKIAFFSGEMSLEEIMLQRLAWMSPETKPLADKNVLPSQKKIIIEKIPNLPMWFPNITERWTFRETCIPVMDLLREKHEVEIFFFDHLRFFMNVDPANARTQERLITEQTVLDMRLYAKKYKTPIFLAVQPSKQDSDTETTIDSMKGTSAISQDATTVIVLDRKREKSKSDEGEIIFAPFINLKIEKARHGKGNMNIKVVLDAPNGRFIEWDKGGSEIAYKISEARQIKAMKETFNP</sequence>
<evidence type="ECO:0000259" key="1">
    <source>
        <dbReference type="PROSITE" id="PS51199"/>
    </source>
</evidence>
<dbReference type="GO" id="GO:0003697">
    <property type="term" value="F:single-stranded DNA binding"/>
    <property type="evidence" value="ECO:0007669"/>
    <property type="project" value="InterPro"/>
</dbReference>
<evidence type="ECO:0000313" key="2">
    <source>
        <dbReference type="EMBL" id="QJA46979.1"/>
    </source>
</evidence>
<keyword evidence="2" id="KW-0547">Nucleotide-binding</keyword>